<protein>
    <recommendedName>
        <fullName evidence="1">Aminoglycoside phosphotransferase domain-containing protein</fullName>
    </recommendedName>
</protein>
<reference evidence="2" key="1">
    <citation type="submission" date="2023-03" db="EMBL/GenBank/DDBJ databases">
        <title>Massive genome expansion in bonnet fungi (Mycena s.s.) driven by repeated elements and novel gene families across ecological guilds.</title>
        <authorList>
            <consortium name="Lawrence Berkeley National Laboratory"/>
            <person name="Harder C.B."/>
            <person name="Miyauchi S."/>
            <person name="Viragh M."/>
            <person name="Kuo A."/>
            <person name="Thoen E."/>
            <person name="Andreopoulos B."/>
            <person name="Lu D."/>
            <person name="Skrede I."/>
            <person name="Drula E."/>
            <person name="Henrissat B."/>
            <person name="Morin E."/>
            <person name="Kohler A."/>
            <person name="Barry K."/>
            <person name="LaButti K."/>
            <person name="Morin E."/>
            <person name="Salamov A."/>
            <person name="Lipzen A."/>
            <person name="Mereny Z."/>
            <person name="Hegedus B."/>
            <person name="Baldrian P."/>
            <person name="Stursova M."/>
            <person name="Weitz H."/>
            <person name="Taylor A."/>
            <person name="Grigoriev I.V."/>
            <person name="Nagy L.G."/>
            <person name="Martin F."/>
            <person name="Kauserud H."/>
        </authorList>
    </citation>
    <scope>NUCLEOTIDE SEQUENCE</scope>
    <source>
        <strain evidence="2">9144</strain>
    </source>
</reference>
<dbReference type="SUPFAM" id="SSF56112">
    <property type="entry name" value="Protein kinase-like (PK-like)"/>
    <property type="match status" value="1"/>
</dbReference>
<dbReference type="InterPro" id="IPR002575">
    <property type="entry name" value="Aminoglycoside_PTrfase"/>
</dbReference>
<gene>
    <name evidence="2" type="ORF">GGX14DRAFT_484842</name>
</gene>
<dbReference type="Proteomes" id="UP001219525">
    <property type="component" value="Unassembled WGS sequence"/>
</dbReference>
<evidence type="ECO:0000259" key="1">
    <source>
        <dbReference type="Pfam" id="PF01636"/>
    </source>
</evidence>
<evidence type="ECO:0000313" key="2">
    <source>
        <dbReference type="EMBL" id="KAJ7189561.1"/>
    </source>
</evidence>
<dbReference type="InterPro" id="IPR011009">
    <property type="entry name" value="Kinase-like_dom_sf"/>
</dbReference>
<proteinExistence type="predicted"/>
<dbReference type="Pfam" id="PF01636">
    <property type="entry name" value="APH"/>
    <property type="match status" value="1"/>
</dbReference>
<accession>A0AAD6UL10</accession>
<dbReference type="Gene3D" id="3.90.1200.10">
    <property type="match status" value="1"/>
</dbReference>
<organism evidence="2 3">
    <name type="scientific">Mycena pura</name>
    <dbReference type="NCBI Taxonomy" id="153505"/>
    <lineage>
        <taxon>Eukaryota</taxon>
        <taxon>Fungi</taxon>
        <taxon>Dikarya</taxon>
        <taxon>Basidiomycota</taxon>
        <taxon>Agaricomycotina</taxon>
        <taxon>Agaricomycetes</taxon>
        <taxon>Agaricomycetidae</taxon>
        <taxon>Agaricales</taxon>
        <taxon>Marasmiineae</taxon>
        <taxon>Mycenaceae</taxon>
        <taxon>Mycena</taxon>
    </lineage>
</organism>
<dbReference type="AlphaFoldDB" id="A0AAD6UL10"/>
<keyword evidence="3" id="KW-1185">Reference proteome</keyword>
<evidence type="ECO:0000313" key="3">
    <source>
        <dbReference type="Proteomes" id="UP001219525"/>
    </source>
</evidence>
<feature type="domain" description="Aminoglycoside phosphotransferase" evidence="1">
    <location>
        <begin position="35"/>
        <end position="200"/>
    </location>
</feature>
<name>A0AAD6UL10_9AGAR</name>
<sequence length="266" mass="29697">MVLSACDMTCSPHDVTVLREGTDMGRQTVFNIANTWIIRIFELYDGYRQPASFISSVLTALERAGLPCEHIRYHGVVPGTSFHYTVTKFVEGIPLTDELCCHPDVRLQIGALYRALRLLEVPDTVGTVEDYMRPRLLVLHEKLSTVSPAVLDKVGELASLADFKGYQMVTSHCDLAPENIIARFEPSVSVSVIDWEFCAYVPEFRIELQLGSKVACKTWGAGFVHDLGYGPYPEKVVWTESLCCVAEDYEGPDFEQNVLVALSARL</sequence>
<comment type="caution">
    <text evidence="2">The sequence shown here is derived from an EMBL/GenBank/DDBJ whole genome shotgun (WGS) entry which is preliminary data.</text>
</comment>
<dbReference type="EMBL" id="JARJCW010000173">
    <property type="protein sequence ID" value="KAJ7189561.1"/>
    <property type="molecule type" value="Genomic_DNA"/>
</dbReference>